<dbReference type="RefSeq" id="WP_336557572.1">
    <property type="nucleotide sequence ID" value="NZ_JAYLLN010000016.1"/>
</dbReference>
<dbReference type="Proteomes" id="UP001363035">
    <property type="component" value="Unassembled WGS sequence"/>
</dbReference>
<proteinExistence type="predicted"/>
<reference evidence="1 2" key="1">
    <citation type="submission" date="2024-01" db="EMBL/GenBank/DDBJ databases">
        <title>Sphingobacterium tenebrionis sp. nov., a novel endophyte isolated from tenebrio molitor intestines.</title>
        <authorList>
            <person name="Zhang C."/>
        </authorList>
    </citation>
    <scope>NUCLEOTIDE SEQUENCE [LARGE SCALE GENOMIC DNA]</scope>
    <source>
        <strain evidence="1 2">PU5-4</strain>
    </source>
</reference>
<evidence type="ECO:0000313" key="1">
    <source>
        <dbReference type="EMBL" id="MEI5984843.1"/>
    </source>
</evidence>
<keyword evidence="2" id="KW-1185">Reference proteome</keyword>
<name>A0ABU8I5Q6_9SPHI</name>
<comment type="caution">
    <text evidence="1">The sequence shown here is derived from an EMBL/GenBank/DDBJ whole genome shotgun (WGS) entry which is preliminary data.</text>
</comment>
<sequence>MVSKNILVDTTSIGTFKFFAYVFNDEEGKVGFGLFPNDGPYPLVYLLNVQGNKIKIFFNDEIIMRICEQSKFSTNERRELFRQFLDYASKMEKKAARLVFRDSKMSYLAESREMVRYKRLYIHYKNPMSFMGDHVAANEPA</sequence>
<gene>
    <name evidence="1" type="ORF">VJ786_08010</name>
</gene>
<evidence type="ECO:0000313" key="2">
    <source>
        <dbReference type="Proteomes" id="UP001363035"/>
    </source>
</evidence>
<dbReference type="EMBL" id="JAYLLN010000016">
    <property type="protein sequence ID" value="MEI5984843.1"/>
    <property type="molecule type" value="Genomic_DNA"/>
</dbReference>
<accession>A0ABU8I5Q6</accession>
<organism evidence="1 2">
    <name type="scientific">Sphingobacterium tenebrionis</name>
    <dbReference type="NCBI Taxonomy" id="3111775"/>
    <lineage>
        <taxon>Bacteria</taxon>
        <taxon>Pseudomonadati</taxon>
        <taxon>Bacteroidota</taxon>
        <taxon>Sphingobacteriia</taxon>
        <taxon>Sphingobacteriales</taxon>
        <taxon>Sphingobacteriaceae</taxon>
        <taxon>Sphingobacterium</taxon>
    </lineage>
</organism>
<protein>
    <submittedName>
        <fullName evidence="1">Uncharacterized protein</fullName>
    </submittedName>
</protein>